<keyword evidence="2" id="KW-0547">Nucleotide-binding</keyword>
<comment type="caution">
    <text evidence="5">Lacks conserved residue(s) required for the propagation of feature annotation.</text>
</comment>
<dbReference type="Pfam" id="PF16796">
    <property type="entry name" value="Microtub_bd"/>
    <property type="match status" value="1"/>
</dbReference>
<evidence type="ECO:0000256" key="3">
    <source>
        <dbReference type="ARBA" id="ARBA00022840"/>
    </source>
</evidence>
<dbReference type="InterPro" id="IPR027640">
    <property type="entry name" value="Kinesin-like_fam"/>
</dbReference>
<keyword evidence="6" id="KW-0175">Coiled coil</keyword>
<evidence type="ECO:0000256" key="6">
    <source>
        <dbReference type="SAM" id="Coils"/>
    </source>
</evidence>
<evidence type="ECO:0000256" key="2">
    <source>
        <dbReference type="ARBA" id="ARBA00022741"/>
    </source>
</evidence>
<dbReference type="PANTHER" id="PTHR47972:SF28">
    <property type="entry name" value="KINESIN-LIKE PROTEIN KLP-3"/>
    <property type="match status" value="1"/>
</dbReference>
<dbReference type="GO" id="GO:0007018">
    <property type="term" value="P:microtubule-based movement"/>
    <property type="evidence" value="ECO:0007669"/>
    <property type="project" value="InterPro"/>
</dbReference>
<keyword evidence="4" id="KW-0206">Cytoskeleton</keyword>
<feature type="coiled-coil region" evidence="6">
    <location>
        <begin position="22"/>
        <end position="52"/>
    </location>
</feature>
<dbReference type="GO" id="GO:0005524">
    <property type="term" value="F:ATP binding"/>
    <property type="evidence" value="ECO:0007669"/>
    <property type="project" value="UniProtKB-KW"/>
</dbReference>
<evidence type="ECO:0000259" key="7">
    <source>
        <dbReference type="PROSITE" id="PS50067"/>
    </source>
</evidence>
<dbReference type="GO" id="GO:0003777">
    <property type="term" value="F:microtubule motor activity"/>
    <property type="evidence" value="ECO:0007669"/>
    <property type="project" value="InterPro"/>
</dbReference>
<evidence type="ECO:0000313" key="9">
    <source>
        <dbReference type="Proteomes" id="UP000004810"/>
    </source>
</evidence>
<organism evidence="8 9">
    <name type="scientific">Wuchereria bancrofti</name>
    <dbReference type="NCBI Taxonomy" id="6293"/>
    <lineage>
        <taxon>Eukaryota</taxon>
        <taxon>Metazoa</taxon>
        <taxon>Ecdysozoa</taxon>
        <taxon>Nematoda</taxon>
        <taxon>Chromadorea</taxon>
        <taxon>Rhabditida</taxon>
        <taxon>Spirurina</taxon>
        <taxon>Spiruromorpha</taxon>
        <taxon>Filarioidea</taxon>
        <taxon>Onchocercidae</taxon>
        <taxon>Wuchereria</taxon>
    </lineage>
</organism>
<reference evidence="9" key="1">
    <citation type="submission" date="2012-08" db="EMBL/GenBank/DDBJ databases">
        <title>The Genome Sequence of Wuchereria bancrofti.</title>
        <authorList>
            <person name="Nutman T.B."/>
            <person name="Fink D.L."/>
            <person name="Russ C."/>
            <person name="Young S."/>
            <person name="Zeng Q."/>
            <person name="Koehrsen M."/>
            <person name="Alvarado L."/>
            <person name="Berlin A."/>
            <person name="Chapman S.B."/>
            <person name="Chen Z."/>
            <person name="Freedman E."/>
            <person name="Gellesch M."/>
            <person name="Goldberg J."/>
            <person name="Griggs A."/>
            <person name="Gujja S."/>
            <person name="Heilman E.R."/>
            <person name="Heiman D."/>
            <person name="Hepburn T."/>
            <person name="Howarth C."/>
            <person name="Jen D."/>
            <person name="Larson L."/>
            <person name="Lewis B."/>
            <person name="Mehta T."/>
            <person name="Park D."/>
            <person name="Pearson M."/>
            <person name="Roberts A."/>
            <person name="Saif S."/>
            <person name="Shea T."/>
            <person name="Shenoy N."/>
            <person name="Sisk P."/>
            <person name="Stolte C."/>
            <person name="Sykes S."/>
            <person name="Walk T."/>
            <person name="White J."/>
            <person name="Yandava C."/>
            <person name="Haas B."/>
            <person name="Henn M.R."/>
            <person name="Nusbaum C."/>
            <person name="Birren B."/>
        </authorList>
    </citation>
    <scope>NUCLEOTIDE SEQUENCE [LARGE SCALE GENOMIC DNA]</scope>
    <source>
        <strain evidence="9">NA</strain>
    </source>
</reference>
<sequence>MEAQILCERNNNQRLFYDQQMIVTLQKSVKQLMEAKTELRKLASDIQITIREELRVMRKETEMRIGCIINSLMKRYQKEIDARKRLHNKLVEMNGNIRVFCRIRPALENNYPKLSLLIDPFDNGLITVDNTNGDRRKFNCDRAFDEKHTQSDVSIIVI</sequence>
<dbReference type="Proteomes" id="UP000004810">
    <property type="component" value="Unassembled WGS sequence"/>
</dbReference>
<accession>J9EDP8</accession>
<evidence type="ECO:0000256" key="1">
    <source>
        <dbReference type="ARBA" id="ARBA00004245"/>
    </source>
</evidence>
<dbReference type="EMBL" id="ADBV01013902">
    <property type="protein sequence ID" value="EJW73524.1"/>
    <property type="molecule type" value="Genomic_DNA"/>
</dbReference>
<dbReference type="GO" id="GO:0015630">
    <property type="term" value="C:microtubule cytoskeleton"/>
    <property type="evidence" value="ECO:0007669"/>
    <property type="project" value="TreeGrafter"/>
</dbReference>
<keyword evidence="3" id="KW-0067">ATP-binding</keyword>
<name>J9EDP8_WUCBA</name>
<evidence type="ECO:0000256" key="4">
    <source>
        <dbReference type="ARBA" id="ARBA00023212"/>
    </source>
</evidence>
<dbReference type="InterPro" id="IPR036961">
    <property type="entry name" value="Kinesin_motor_dom_sf"/>
</dbReference>
<keyword evidence="4" id="KW-0963">Cytoplasm</keyword>
<protein>
    <recommendedName>
        <fullName evidence="7">Kinesin motor domain-containing protein</fullName>
    </recommendedName>
</protein>
<dbReference type="InterPro" id="IPR027417">
    <property type="entry name" value="P-loop_NTPase"/>
</dbReference>
<dbReference type="InterPro" id="IPR001752">
    <property type="entry name" value="Kinesin_motor_dom"/>
</dbReference>
<dbReference type="InterPro" id="IPR031852">
    <property type="entry name" value="Vik1/Cik1_MT-bd"/>
</dbReference>
<dbReference type="Gene3D" id="3.40.850.10">
    <property type="entry name" value="Kinesin motor domain"/>
    <property type="match status" value="1"/>
</dbReference>
<comment type="caution">
    <text evidence="8">The sequence shown here is derived from an EMBL/GenBank/DDBJ whole genome shotgun (WGS) entry which is preliminary data.</text>
</comment>
<evidence type="ECO:0000313" key="8">
    <source>
        <dbReference type="EMBL" id="EJW73524.1"/>
    </source>
</evidence>
<proteinExistence type="inferred from homology"/>
<comment type="similarity">
    <text evidence="5">Belongs to the TRAFAC class myosin-kinesin ATPase superfamily. Kinesin family.</text>
</comment>
<dbReference type="SUPFAM" id="SSF52540">
    <property type="entry name" value="P-loop containing nucleoside triphosphate hydrolases"/>
    <property type="match status" value="1"/>
</dbReference>
<evidence type="ECO:0000256" key="5">
    <source>
        <dbReference type="PROSITE-ProRule" id="PRU00283"/>
    </source>
</evidence>
<gene>
    <name evidence="8" type="ORF">WUBG_15568</name>
</gene>
<dbReference type="PANTHER" id="PTHR47972">
    <property type="entry name" value="KINESIN-LIKE PROTEIN KLP-3"/>
    <property type="match status" value="1"/>
</dbReference>
<dbReference type="AlphaFoldDB" id="J9EDP8"/>
<dbReference type="PROSITE" id="PS50067">
    <property type="entry name" value="KINESIN_MOTOR_2"/>
    <property type="match status" value="1"/>
</dbReference>
<feature type="domain" description="Kinesin motor" evidence="7">
    <location>
        <begin position="96"/>
        <end position="158"/>
    </location>
</feature>
<comment type="subcellular location">
    <subcellularLocation>
        <location evidence="1">Cytoplasm</location>
        <location evidence="1">Cytoskeleton</location>
    </subcellularLocation>
</comment>
<dbReference type="GO" id="GO:0008017">
    <property type="term" value="F:microtubule binding"/>
    <property type="evidence" value="ECO:0007669"/>
    <property type="project" value="InterPro"/>
</dbReference>